<dbReference type="EMBL" id="PDUG01000001">
    <property type="protein sequence ID" value="PIC53826.1"/>
    <property type="molecule type" value="Genomic_DNA"/>
</dbReference>
<name>A0A2G5VQJ7_9PELO</name>
<dbReference type="Proteomes" id="UP000230233">
    <property type="component" value="Chromosome I"/>
</dbReference>
<organism evidence="3 4">
    <name type="scientific">Caenorhabditis nigoni</name>
    <dbReference type="NCBI Taxonomy" id="1611254"/>
    <lineage>
        <taxon>Eukaryota</taxon>
        <taxon>Metazoa</taxon>
        <taxon>Ecdysozoa</taxon>
        <taxon>Nematoda</taxon>
        <taxon>Chromadorea</taxon>
        <taxon>Rhabditida</taxon>
        <taxon>Rhabditina</taxon>
        <taxon>Rhabditomorpha</taxon>
        <taxon>Rhabditoidea</taxon>
        <taxon>Rhabditidae</taxon>
        <taxon>Peloderinae</taxon>
        <taxon>Caenorhabditis</taxon>
    </lineage>
</organism>
<accession>A0A2G5VQJ7</accession>
<dbReference type="Pfam" id="PF23673">
    <property type="entry name" value="DUF7154"/>
    <property type="match status" value="1"/>
</dbReference>
<feature type="chain" id="PRO_5013862237" description="DUF7154 domain-containing protein" evidence="1">
    <location>
        <begin position="18"/>
        <end position="264"/>
    </location>
</feature>
<evidence type="ECO:0000313" key="3">
    <source>
        <dbReference type="EMBL" id="PIC53826.1"/>
    </source>
</evidence>
<evidence type="ECO:0000313" key="4">
    <source>
        <dbReference type="Proteomes" id="UP000230233"/>
    </source>
</evidence>
<keyword evidence="1" id="KW-0732">Signal</keyword>
<protein>
    <recommendedName>
        <fullName evidence="2">DUF7154 domain-containing protein</fullName>
    </recommendedName>
</protein>
<dbReference type="GO" id="GO:0045087">
    <property type="term" value="P:innate immune response"/>
    <property type="evidence" value="ECO:0007669"/>
    <property type="project" value="TreeGrafter"/>
</dbReference>
<comment type="caution">
    <text evidence="3">The sequence shown here is derived from an EMBL/GenBank/DDBJ whole genome shotgun (WGS) entry which is preliminary data.</text>
</comment>
<evidence type="ECO:0000259" key="2">
    <source>
        <dbReference type="Pfam" id="PF23673"/>
    </source>
</evidence>
<feature type="domain" description="DUF7154" evidence="2">
    <location>
        <begin position="144"/>
        <end position="252"/>
    </location>
</feature>
<sequence>MKLLIILLPSLFLTVNGCLRVRWTDKCSPTDPSTFLLAYSNDLDYSDVQGIYRGWGEQFSVSEIDYAVAATVRFDTKTKEDVVFHDSDTFGKSQIAAYAHMNEQQMDPSQRFDSSETGSDVLDTLEAFSMLTNIHFPYAYLSSSLKVSGTGKMVLSSITIPQQMRFLLGISVQSTVTPESFQNLTLSWSNSQFGTSGSFIRNRGELDQPWYYSSMNSFMDLNFLYNAAPSTYELTLDYSYSMEDTVLIRMYSDIPIDHWLPYQD</sequence>
<evidence type="ECO:0000256" key="1">
    <source>
        <dbReference type="SAM" id="SignalP"/>
    </source>
</evidence>
<keyword evidence="4" id="KW-1185">Reference proteome</keyword>
<dbReference type="InterPro" id="IPR055578">
    <property type="entry name" value="DUF7154"/>
</dbReference>
<dbReference type="PANTHER" id="PTHR23062:SF3">
    <property type="entry name" value="ANF_RECEPTOR DOMAIN-CONTAINING PROTEIN-RELATED"/>
    <property type="match status" value="1"/>
</dbReference>
<dbReference type="STRING" id="1611254.A0A2G5VQJ7"/>
<feature type="signal peptide" evidence="1">
    <location>
        <begin position="1"/>
        <end position="17"/>
    </location>
</feature>
<dbReference type="OrthoDB" id="10350036at2759"/>
<proteinExistence type="predicted"/>
<dbReference type="AlphaFoldDB" id="A0A2G5VQJ7"/>
<dbReference type="PANTHER" id="PTHR23062">
    <property type="entry name" value="HYPOTHETICAL PROTEIN C.ELEGANS"/>
    <property type="match status" value="1"/>
</dbReference>
<gene>
    <name evidence="3" type="primary">Cnig_chr_I.g3359</name>
    <name evidence="3" type="ORF">B9Z55_003359</name>
</gene>
<reference evidence="4" key="1">
    <citation type="submission" date="2017-10" db="EMBL/GenBank/DDBJ databases">
        <title>Rapid genome shrinkage in a self-fertile nematode reveals novel sperm competition proteins.</title>
        <authorList>
            <person name="Yin D."/>
            <person name="Schwarz E.M."/>
            <person name="Thomas C.G."/>
            <person name="Felde R.L."/>
            <person name="Korf I.F."/>
            <person name="Cutter A.D."/>
            <person name="Schartner C.M."/>
            <person name="Ralston E.J."/>
            <person name="Meyer B.J."/>
            <person name="Haag E.S."/>
        </authorList>
    </citation>
    <scope>NUCLEOTIDE SEQUENCE [LARGE SCALE GENOMIC DNA]</scope>
    <source>
        <strain evidence="4">JU1422</strain>
    </source>
</reference>